<dbReference type="InParanoid" id="A0A5J5EG37"/>
<keyword evidence="3" id="KW-1185">Reference proteome</keyword>
<reference evidence="2 3" key="1">
    <citation type="submission" date="2019-09" db="EMBL/GenBank/DDBJ databases">
        <title>Draft genome of the ectomycorrhizal ascomycete Sphaerosporella brunnea.</title>
        <authorList>
            <consortium name="DOE Joint Genome Institute"/>
            <person name="Benucci G.M."/>
            <person name="Marozzi G."/>
            <person name="Antonielli L."/>
            <person name="Sanchez S."/>
            <person name="Marco P."/>
            <person name="Wang X."/>
            <person name="Falini L.B."/>
            <person name="Barry K."/>
            <person name="Haridas S."/>
            <person name="Lipzen A."/>
            <person name="Labutti K."/>
            <person name="Grigoriev I.V."/>
            <person name="Murat C."/>
            <person name="Martin F."/>
            <person name="Albertini E."/>
            <person name="Donnini D."/>
            <person name="Bonito G."/>
        </authorList>
    </citation>
    <scope>NUCLEOTIDE SEQUENCE [LARGE SCALE GENOMIC DNA]</scope>
    <source>
        <strain evidence="2 3">Sb_GMNB300</strain>
    </source>
</reference>
<dbReference type="AlphaFoldDB" id="A0A5J5EG37"/>
<name>A0A5J5EG37_9PEZI</name>
<sequence>MHQALSVLFVRLHHLSFPLASIVKVSAWTVSQPAATTAASSIPNPPTQPLFFFNNRAVQCIHPACFSAGCSCGCVRLFFRALRRPRACQQATFLTFSNKTSRNRISITNFGHQKQKTKK</sequence>
<organism evidence="2 3">
    <name type="scientific">Sphaerosporella brunnea</name>
    <dbReference type="NCBI Taxonomy" id="1250544"/>
    <lineage>
        <taxon>Eukaryota</taxon>
        <taxon>Fungi</taxon>
        <taxon>Dikarya</taxon>
        <taxon>Ascomycota</taxon>
        <taxon>Pezizomycotina</taxon>
        <taxon>Pezizomycetes</taxon>
        <taxon>Pezizales</taxon>
        <taxon>Pyronemataceae</taxon>
        <taxon>Sphaerosporella</taxon>
    </lineage>
</organism>
<evidence type="ECO:0000313" key="2">
    <source>
        <dbReference type="EMBL" id="KAA8893919.1"/>
    </source>
</evidence>
<evidence type="ECO:0008006" key="4">
    <source>
        <dbReference type="Google" id="ProtNLM"/>
    </source>
</evidence>
<dbReference type="Proteomes" id="UP000326924">
    <property type="component" value="Unassembled WGS sequence"/>
</dbReference>
<accession>A0A5J5EG37</accession>
<evidence type="ECO:0000313" key="3">
    <source>
        <dbReference type="Proteomes" id="UP000326924"/>
    </source>
</evidence>
<keyword evidence="1" id="KW-0732">Signal</keyword>
<comment type="caution">
    <text evidence="2">The sequence shown here is derived from an EMBL/GenBank/DDBJ whole genome shotgun (WGS) entry which is preliminary data.</text>
</comment>
<gene>
    <name evidence="2" type="ORF">FN846DRAFT_462940</name>
</gene>
<proteinExistence type="predicted"/>
<dbReference type="EMBL" id="VXIS01000388">
    <property type="protein sequence ID" value="KAA8893919.1"/>
    <property type="molecule type" value="Genomic_DNA"/>
</dbReference>
<feature type="signal peptide" evidence="1">
    <location>
        <begin position="1"/>
        <end position="27"/>
    </location>
</feature>
<feature type="chain" id="PRO_5023840114" description="Secreted protein" evidence="1">
    <location>
        <begin position="28"/>
        <end position="119"/>
    </location>
</feature>
<evidence type="ECO:0000256" key="1">
    <source>
        <dbReference type="SAM" id="SignalP"/>
    </source>
</evidence>
<protein>
    <recommendedName>
        <fullName evidence="4">Secreted protein</fullName>
    </recommendedName>
</protein>